<dbReference type="EnsemblMetazoa" id="XM_022797364">
    <property type="protein sequence ID" value="XP_022653099"/>
    <property type="gene ID" value="LOC111246941"/>
</dbReference>
<feature type="compositionally biased region" description="Polar residues" evidence="10">
    <location>
        <begin position="2348"/>
        <end position="2363"/>
    </location>
</feature>
<dbReference type="GeneID" id="111246941"/>
<feature type="compositionally biased region" description="Basic and acidic residues" evidence="10">
    <location>
        <begin position="305"/>
        <end position="320"/>
    </location>
</feature>
<dbReference type="InterPro" id="IPR051969">
    <property type="entry name" value="Zinc-finger_DNA-bd_regulators"/>
</dbReference>
<dbReference type="PANTHER" id="PTHR45944:SF2">
    <property type="entry name" value="SCHNURRI, ISOFORM F"/>
    <property type="match status" value="1"/>
</dbReference>
<feature type="domain" description="C2H2-type" evidence="11">
    <location>
        <begin position="1990"/>
        <end position="2017"/>
    </location>
</feature>
<feature type="compositionally biased region" description="Low complexity" evidence="10">
    <location>
        <begin position="1336"/>
        <end position="1349"/>
    </location>
</feature>
<keyword evidence="4 9" id="KW-0863">Zinc-finger</keyword>
<feature type="region of interest" description="Disordered" evidence="10">
    <location>
        <begin position="2388"/>
        <end position="2450"/>
    </location>
</feature>
<dbReference type="FunFam" id="3.30.160.60:FF:000083">
    <property type="entry name" value="Immunodeficiency virus type I enhancer binding protein 1"/>
    <property type="match status" value="1"/>
</dbReference>
<feature type="compositionally biased region" description="Low complexity" evidence="10">
    <location>
        <begin position="61"/>
        <end position="77"/>
    </location>
</feature>
<feature type="compositionally biased region" description="Gly residues" evidence="10">
    <location>
        <begin position="2148"/>
        <end position="2157"/>
    </location>
</feature>
<dbReference type="SUPFAM" id="SSF57667">
    <property type="entry name" value="beta-beta-alpha zinc fingers"/>
    <property type="match status" value="3"/>
</dbReference>
<feature type="compositionally biased region" description="Acidic residues" evidence="10">
    <location>
        <begin position="1044"/>
        <end position="1061"/>
    </location>
</feature>
<feature type="region of interest" description="Disordered" evidence="10">
    <location>
        <begin position="2316"/>
        <end position="2370"/>
    </location>
</feature>
<dbReference type="SMART" id="SM00451">
    <property type="entry name" value="ZnF_U1"/>
    <property type="match status" value="2"/>
</dbReference>
<dbReference type="Gene3D" id="3.30.160.60">
    <property type="entry name" value="Classic Zinc Finger"/>
    <property type="match status" value="4"/>
</dbReference>
<evidence type="ECO:0000256" key="2">
    <source>
        <dbReference type="ARBA" id="ARBA00022723"/>
    </source>
</evidence>
<dbReference type="PANTHER" id="PTHR45944">
    <property type="entry name" value="SCHNURRI, ISOFORM F"/>
    <property type="match status" value="1"/>
</dbReference>
<protein>
    <recommendedName>
        <fullName evidence="11">C2H2-type domain-containing protein</fullName>
    </recommendedName>
</protein>
<proteinExistence type="predicted"/>
<feature type="compositionally biased region" description="Polar residues" evidence="10">
    <location>
        <begin position="79"/>
        <end position="90"/>
    </location>
</feature>
<feature type="compositionally biased region" description="Pro residues" evidence="10">
    <location>
        <begin position="2427"/>
        <end position="2442"/>
    </location>
</feature>
<feature type="region of interest" description="Disordered" evidence="10">
    <location>
        <begin position="616"/>
        <end position="638"/>
    </location>
</feature>
<keyword evidence="2" id="KW-0479">Metal-binding</keyword>
<feature type="domain" description="C2H2-type" evidence="11">
    <location>
        <begin position="2063"/>
        <end position="2092"/>
    </location>
</feature>
<dbReference type="GO" id="GO:0005634">
    <property type="term" value="C:nucleus"/>
    <property type="evidence" value="ECO:0007669"/>
    <property type="project" value="UniProtKB-SubCell"/>
</dbReference>
<feature type="compositionally biased region" description="Basic and acidic residues" evidence="10">
    <location>
        <begin position="573"/>
        <end position="582"/>
    </location>
</feature>
<dbReference type="InterPro" id="IPR013087">
    <property type="entry name" value="Znf_C2H2_type"/>
</dbReference>
<feature type="region of interest" description="Disordered" evidence="10">
    <location>
        <begin position="2202"/>
        <end position="2295"/>
    </location>
</feature>
<evidence type="ECO:0000256" key="8">
    <source>
        <dbReference type="ARBA" id="ARBA00023242"/>
    </source>
</evidence>
<evidence type="ECO:0000256" key="1">
    <source>
        <dbReference type="ARBA" id="ARBA00004123"/>
    </source>
</evidence>
<dbReference type="OrthoDB" id="10042249at2759"/>
<dbReference type="GO" id="GO:0000978">
    <property type="term" value="F:RNA polymerase II cis-regulatory region sequence-specific DNA binding"/>
    <property type="evidence" value="ECO:0007669"/>
    <property type="project" value="TreeGrafter"/>
</dbReference>
<dbReference type="InParanoid" id="A0A7M7M6H5"/>
<evidence type="ECO:0000256" key="10">
    <source>
        <dbReference type="SAM" id="MobiDB-lite"/>
    </source>
</evidence>
<dbReference type="RefSeq" id="XP_022653099.1">
    <property type="nucleotide sequence ID" value="XM_022797364.1"/>
</dbReference>
<feature type="compositionally biased region" description="Low complexity" evidence="10">
    <location>
        <begin position="1294"/>
        <end position="1307"/>
    </location>
</feature>
<accession>A0A7M7M6H5</accession>
<feature type="compositionally biased region" description="Polar residues" evidence="10">
    <location>
        <begin position="1308"/>
        <end position="1323"/>
    </location>
</feature>
<dbReference type="Proteomes" id="UP000594260">
    <property type="component" value="Unplaced"/>
</dbReference>
<dbReference type="InterPro" id="IPR003604">
    <property type="entry name" value="Matrin/U1-like-C_Znf_C2H2"/>
</dbReference>
<keyword evidence="6" id="KW-0805">Transcription regulation</keyword>
<feature type="domain" description="C2H2-type" evidence="11">
    <location>
        <begin position="2372"/>
        <end position="2400"/>
    </location>
</feature>
<keyword evidence="8" id="KW-0539">Nucleus</keyword>
<evidence type="ECO:0000259" key="11">
    <source>
        <dbReference type="PROSITE" id="PS50157"/>
    </source>
</evidence>
<evidence type="ECO:0000256" key="7">
    <source>
        <dbReference type="ARBA" id="ARBA00023163"/>
    </source>
</evidence>
<evidence type="ECO:0000256" key="5">
    <source>
        <dbReference type="ARBA" id="ARBA00022833"/>
    </source>
</evidence>
<feature type="domain" description="C2H2-type" evidence="11">
    <location>
        <begin position="982"/>
        <end position="1006"/>
    </location>
</feature>
<name>A0A7M7M6H5_VARDE</name>
<keyword evidence="7" id="KW-0804">Transcription</keyword>
<feature type="region of interest" description="Disordered" evidence="10">
    <location>
        <begin position="1608"/>
        <end position="1650"/>
    </location>
</feature>
<evidence type="ECO:0000256" key="3">
    <source>
        <dbReference type="ARBA" id="ARBA00022737"/>
    </source>
</evidence>
<evidence type="ECO:0000256" key="4">
    <source>
        <dbReference type="ARBA" id="ARBA00022771"/>
    </source>
</evidence>
<feature type="region of interest" description="Disordered" evidence="10">
    <location>
        <begin position="1838"/>
        <end position="1985"/>
    </location>
</feature>
<keyword evidence="13" id="KW-1185">Reference proteome</keyword>
<keyword evidence="5" id="KW-0862">Zinc</keyword>
<dbReference type="GO" id="GO:0008270">
    <property type="term" value="F:zinc ion binding"/>
    <property type="evidence" value="ECO:0007669"/>
    <property type="project" value="UniProtKB-KW"/>
</dbReference>
<dbReference type="PROSITE" id="PS00028">
    <property type="entry name" value="ZINC_FINGER_C2H2_1"/>
    <property type="match status" value="7"/>
</dbReference>
<feature type="compositionally biased region" description="Polar residues" evidence="10">
    <location>
        <begin position="1632"/>
        <end position="1650"/>
    </location>
</feature>
<feature type="domain" description="C2H2-type" evidence="11">
    <location>
        <begin position="2018"/>
        <end position="2047"/>
    </location>
</feature>
<dbReference type="FunFam" id="3.30.160.60:FF:000145">
    <property type="entry name" value="Zinc finger protein 574"/>
    <property type="match status" value="1"/>
</dbReference>
<feature type="region of interest" description="Disordered" evidence="10">
    <location>
        <begin position="1292"/>
        <end position="1323"/>
    </location>
</feature>
<feature type="region of interest" description="Disordered" evidence="10">
    <location>
        <begin position="1031"/>
        <end position="1074"/>
    </location>
</feature>
<feature type="region of interest" description="Disordered" evidence="10">
    <location>
        <begin position="61"/>
        <end position="117"/>
    </location>
</feature>
<feature type="region of interest" description="Disordered" evidence="10">
    <location>
        <begin position="2146"/>
        <end position="2172"/>
    </location>
</feature>
<dbReference type="RefSeq" id="XP_022653098.1">
    <property type="nucleotide sequence ID" value="XM_022797363.1"/>
</dbReference>
<feature type="compositionally biased region" description="Polar residues" evidence="10">
    <location>
        <begin position="883"/>
        <end position="902"/>
    </location>
</feature>
<evidence type="ECO:0000313" key="13">
    <source>
        <dbReference type="Proteomes" id="UP000594260"/>
    </source>
</evidence>
<sequence length="2482" mass="267248">MAASPLKLVTVAGTDLSMHVHPLNNTFNNNNNNSNCTINTKSNRSSNGYYKPLIQLNAHQQQQQLQEQQGQGLTRLQHQNDPPTGMSTSLQQPQQVQQAESSPPTLQQQQDQHQSPQLTTALAMAPTHHVTFNLQPQTRLGSPDLQEAGAQLFMNGGTTDGFSPSASLMGISSRQGLSTTAAAAGRRKMSVMHTDPLLVIQENNLANYNGYTNHLNINPNQRRLSVGSQDGRNAEAATTFSVTIDLSQYNKVISNDGSVICSVVSSSSTPYDPGDVRERREDLSEIDVSKPSTIYGTIATEIHGLIERQKEKDKERESPRRMSPRKSLQLSLKDLEEHITKIISQNAAIVETDPLYRKISRDSKASTRRFSSFDLGRSKFQTALLAGGSSNPRRISSVEVPMWPREHREPREWRESNPDGSSSGSIIKDLLLKSRVPFPPPATADTSESFPCPTCRASFTTQELLHLYPNCSGGIAASAAPSQACPTNTTSTASAVSEWPEDHIEERHVSVIKRSDVTPLKKRKFSEPAYIHSTDPAAAFPLLDKSTSSVGGSSQSSTQFSVPVIVTTPASPEPHETSDTKRNAPSAVTDGSSRIITPVADLVSVTTLPTTASITTTSATATSASEESPTLTSTPPTVSRSIVTTTFTTTRRSDLSVMFTPCTFSCAPAVIKPVRPTSLELPARPSVLIGSNLISPDTPRPQKAFRQMFIDGHAYTTLGLKVSTRSTYCCIYRPQPMFVLQETDPRLSMYSNWVMCPFTDELKLGVEPIGLLACTDHRQWRHDQLRPIYTLAPRAPALHAPLMHTSLFQQQHQQAASTNANDSAACQAVAAACQRSSAGMASTAPLHMTHSSYWLAKMATKKHSITSDYSSIKDDFDSLPPSRKQSTVTEPGSELDSSSIVTDESAVEEISQDEEWPRSMAHEYARPKRVKICEGGYKSNEDYTYVRGRGRGKYVCEECGIRCKKPSMLKKHIRTHTDLRPYFCAHCEFAFKTKGNLTKHMKSKAHQKKCVELGIVPVPTHIDDSHIDHDQLAKQEERRRDHSSEDDEGDDEEEDQTDSESESEHQHSDNLNSSTLSTAITATLASATMSNTNTFPVVTSYLPNNNNNNYYKPARAVNGATMLTEKALANVPTIAVGSAAPPAASPLSAGHYHHSDTTVVGGMTQLNTTLSLAQLGLTPSHRSALFTRGHRTTPHSALGAMSAPSVLGSGIRTTNWNDNVRDRRTVSNGVQIPTAGQQLSSANSNYNISITSTFSADGSQTDCPGRGAGGLPATVTESREHEAARSLLDLAKPNSTNNCSNNSDSGNQQTALAPSSTSEADTSTVNISNSCLLQNSSETQLQQQQVEVSAGTAETGRADEVPVHAREHSQSPERRTASNRLLLLLKGEAALESSENDGHTTTGPQRQSETVLILSAALVAASETAGISATADRISQVSLSSLILSSVEREAEEARRRPAVDKAVAVDQINNNNINYNNSSSHSDNITAEKSAVVIVEETTDWEREQSISSDSATNPTAVAGVAAAMELGGQAATADCGGGDSALFSRKRSNTLELSGLAGARKLVAEPPTIEPPRKKSSCVRSVQVGIIEEGGSVLSPQEAYFVEHNNNNNNNNMHTSNTNQNNMNNNSNQTHAVSPSAQTQYGESQQHAYRTPQNVIDDNSQVAASGLFPVQRVVNPGSFQGPPALAASPSCHLPLEGDQSPCFPETRPRSLSFDQQPLGAEYDRRYSLVEEGESSSSSSALLRGPTPGVGRGDQPMDLRVVSTRARRLEILPGGIVSQPLQPFATRDPREPHPIMVPVGTMAAGGLQGLSHGGLPISKQFTAEPPETIMGSCMSYGQGKLGEDGQDPQSPPMTPLGHSQGHPQPHSPMNTLALGAPKVGPNGVMGPLIVPKQEYAPPSDERETPHKQAAMSHNLHIPGPNGGLMWSQGPATSTTAGGPLGPPVSTSGSVGLPDTRSEGRPQDGSGVGGGGIAARGGGSSTGGGEEGKCVCNICHKSFPKISQLRMHVNIHYFERPFRCDACAVSFRTRGHLQKHKRSVSHYNRVNMNLTFGTPTADNPRPFKCDDCKIAFRIHGHLAKHLRSKMHIMKLECLGKLPFGMYAELERSGINLNEIDTTDCENSLESLQVLAQRLYQQEACSLRWKEAGGSGEGGGGSSEPEDDGLETPLPPLQQALGTASADMAGPQSIDAINEHTSTMQAIRQPSPQHHHHHTYPSRMDSQPTPPVTSIPNQLSRHHHMNHHSLMPSVGGSAQPATMQPLQDPQGSRGPQMSSHPRLGGLGPPHEYLDSSQQHQMMPQQNLVNPLMLNNMLHQQQHQMGLGPPHGPSSAPPAVALHQHHHHGMVSPQAPSTGQGLLTGTSQAPPDAPRSSCTCHICGKVLKSAKSLQVHLHTEHTDEQSKTPAPSVAPGNSGVHGTQGYVPLASHPSPPTQPAPPPPPQPPNDMMQQHHDSGLAGCHLCNKSFQNHILLQQHFNNCHQTFS</sequence>
<evidence type="ECO:0000256" key="6">
    <source>
        <dbReference type="ARBA" id="ARBA00023015"/>
    </source>
</evidence>
<feature type="region of interest" description="Disordered" evidence="10">
    <location>
        <begin position="875"/>
        <end position="915"/>
    </location>
</feature>
<feature type="compositionally biased region" description="Acidic residues" evidence="10">
    <location>
        <begin position="905"/>
        <end position="914"/>
    </location>
</feature>
<feature type="compositionally biased region" description="Basic and acidic residues" evidence="10">
    <location>
        <begin position="1356"/>
        <end position="1376"/>
    </location>
</feature>
<organism evidence="12 13">
    <name type="scientific">Varroa destructor</name>
    <name type="common">Honeybee mite</name>
    <dbReference type="NCBI Taxonomy" id="109461"/>
    <lineage>
        <taxon>Eukaryota</taxon>
        <taxon>Metazoa</taxon>
        <taxon>Ecdysozoa</taxon>
        <taxon>Arthropoda</taxon>
        <taxon>Chelicerata</taxon>
        <taxon>Arachnida</taxon>
        <taxon>Acari</taxon>
        <taxon>Parasitiformes</taxon>
        <taxon>Mesostigmata</taxon>
        <taxon>Gamasina</taxon>
        <taxon>Dermanyssoidea</taxon>
        <taxon>Varroidae</taxon>
        <taxon>Varroa</taxon>
    </lineage>
</organism>
<feature type="domain" description="C2H2-type" evidence="11">
    <location>
        <begin position="954"/>
        <end position="981"/>
    </location>
</feature>
<feature type="region of interest" description="Disordered" evidence="10">
    <location>
        <begin position="568"/>
        <end position="592"/>
    </location>
</feature>
<keyword evidence="3" id="KW-0677">Repeat</keyword>
<feature type="compositionally biased region" description="Polar residues" evidence="10">
    <location>
        <begin position="2254"/>
        <end position="2274"/>
    </location>
</feature>
<evidence type="ECO:0000313" key="12">
    <source>
        <dbReference type="EnsemblMetazoa" id="XP_022653099"/>
    </source>
</evidence>
<feature type="region of interest" description="Disordered" evidence="10">
    <location>
        <begin position="1732"/>
        <end position="1757"/>
    </location>
</feature>
<comment type="subcellular location">
    <subcellularLocation>
        <location evidence="1">Nucleus</location>
    </subcellularLocation>
</comment>
<feature type="compositionally biased region" description="Low complexity" evidence="10">
    <location>
        <begin position="91"/>
        <end position="117"/>
    </location>
</feature>
<dbReference type="EnsemblMetazoa" id="XM_022797363">
    <property type="protein sequence ID" value="XP_022653098"/>
    <property type="gene ID" value="LOC111246941"/>
</dbReference>
<feature type="compositionally biased region" description="Gly residues" evidence="10">
    <location>
        <begin position="1966"/>
        <end position="1985"/>
    </location>
</feature>
<dbReference type="GO" id="GO:0000981">
    <property type="term" value="F:DNA-binding transcription factor activity, RNA polymerase II-specific"/>
    <property type="evidence" value="ECO:0007669"/>
    <property type="project" value="TreeGrafter"/>
</dbReference>
<feature type="region of interest" description="Disordered" evidence="10">
    <location>
        <begin position="305"/>
        <end position="328"/>
    </location>
</feature>
<evidence type="ECO:0000256" key="9">
    <source>
        <dbReference type="PROSITE-ProRule" id="PRU00042"/>
    </source>
</evidence>
<dbReference type="SMART" id="SM00355">
    <property type="entry name" value="ZnF_C2H2"/>
    <property type="match status" value="7"/>
</dbReference>
<dbReference type="KEGG" id="vde:111246941"/>
<dbReference type="InterPro" id="IPR036236">
    <property type="entry name" value="Znf_C2H2_sf"/>
</dbReference>
<dbReference type="CTD" id="36171"/>
<feature type="region of interest" description="Disordered" evidence="10">
    <location>
        <begin position="1336"/>
        <end position="1377"/>
    </location>
</feature>
<dbReference type="PROSITE" id="PS50157">
    <property type="entry name" value="ZINC_FINGER_C2H2_2"/>
    <property type="match status" value="6"/>
</dbReference>
<reference evidence="12" key="1">
    <citation type="submission" date="2021-01" db="UniProtKB">
        <authorList>
            <consortium name="EnsemblMetazoa"/>
        </authorList>
    </citation>
    <scope>IDENTIFICATION</scope>
</reference>
<dbReference type="Pfam" id="PF00096">
    <property type="entry name" value="zf-C2H2"/>
    <property type="match status" value="3"/>
</dbReference>
<feature type="compositionally biased region" description="Basic and acidic residues" evidence="10">
    <location>
        <begin position="2391"/>
        <end position="2400"/>
    </location>
</feature>
<feature type="compositionally biased region" description="Basic and acidic residues" evidence="10">
    <location>
        <begin position="1031"/>
        <end position="1043"/>
    </location>
</feature>
<feature type="compositionally biased region" description="Low complexity" evidence="10">
    <location>
        <begin position="1608"/>
        <end position="1631"/>
    </location>
</feature>